<dbReference type="Pfam" id="PF03235">
    <property type="entry name" value="GmrSD_N"/>
    <property type="match status" value="1"/>
</dbReference>
<dbReference type="InterPro" id="IPR004919">
    <property type="entry name" value="GmrSD_N"/>
</dbReference>
<evidence type="ECO:0000313" key="4">
    <source>
        <dbReference type="Proteomes" id="UP000635902"/>
    </source>
</evidence>
<reference evidence="3 4" key="1">
    <citation type="submission" date="2020-10" db="EMBL/GenBank/DDBJ databases">
        <title>Novel species in genus Corynebacterium.</title>
        <authorList>
            <person name="Zhang G."/>
        </authorList>
    </citation>
    <scope>NUCLEOTIDE SEQUENCE [LARGE SCALE GENOMIC DNA]</scope>
    <source>
        <strain evidence="3 4">DSM 45110</strain>
    </source>
</reference>
<dbReference type="PANTHER" id="PTHR35149">
    <property type="entry name" value="SLL5132 PROTEIN"/>
    <property type="match status" value="1"/>
</dbReference>
<dbReference type="Pfam" id="PF07510">
    <property type="entry name" value="GmrSD_C"/>
    <property type="match status" value="1"/>
</dbReference>
<evidence type="ECO:0000259" key="2">
    <source>
        <dbReference type="Pfam" id="PF07510"/>
    </source>
</evidence>
<sequence length="704" mass="79277">MKATATSVLKLLQGSKVFLIPTFQRRYTWKKEQWSQLWDDLLNEYYVVHPEDPDSLHGHFLGSVVLHPALGPASTLMRHQVVDGQQRLTTIMILLAALRDVRSQHDPNWNAKEINEQYLQNAFSPDYPERLVPTRLDREAFAKTVISSIPTGDIGIAYNFFKAAIEKAIEEEDISLVNLQNTLLLHMLVVEINTKGGDSVHSIFNTLNSKGLALSPADLVRNEILHYFPEDVAEEKHGSLWIPMEEALVKPKAKQPDREFVTFLWAREVAHDPKTSRENLFATFERRFRNTVSESSLKPTEVASIQLQEMYDDHQLFLIIRNPSLATEYSGISGALANSLQLLSSWKSEPTTPIALWILKQAVYGRVDKDHAAAALHLLLSYLVKRTLNGIPTNQLNRLLTPVANELSKGLDKNDSVYDTLRSLLSRQGYYWPTDDQVLNNVASNPIYASSRRYVRFLLETAENSMHGFETANTGNTQVEHIMPQNLSVGWENYLSDRNVTIEDAESVVHTLGNLTLTDNNQSMGNREFVSKQREYFEDSALRLNRALADLPDFTPAEIAKRSVELATYILQVFNEKPLSKSDSSLEENSQLTVVERLQTILQTLPVNRFVREVDLISVLGADKNGVKEAIRELDPTLARLIRDPEGNIPDWLGENLIAGITAQDQAAGALGKPLSEKELTELTEAANSGIDDDSEENFEHADD</sequence>
<dbReference type="EMBL" id="JADKMY010000001">
    <property type="protein sequence ID" value="MBF4553202.1"/>
    <property type="molecule type" value="Genomic_DNA"/>
</dbReference>
<evidence type="ECO:0000313" key="3">
    <source>
        <dbReference type="EMBL" id="MBF4553202.1"/>
    </source>
</evidence>
<protein>
    <submittedName>
        <fullName evidence="3">DUF262 domain-containing protein</fullName>
    </submittedName>
</protein>
<proteinExistence type="predicted"/>
<organism evidence="3 4">
    <name type="scientific">Corynebacterium suicordis DSM 45110</name>
    <dbReference type="NCBI Taxonomy" id="1121369"/>
    <lineage>
        <taxon>Bacteria</taxon>
        <taxon>Bacillati</taxon>
        <taxon>Actinomycetota</taxon>
        <taxon>Actinomycetes</taxon>
        <taxon>Mycobacteriales</taxon>
        <taxon>Corynebacteriaceae</taxon>
        <taxon>Corynebacterium</taxon>
    </lineage>
</organism>
<name>A0ABR9ZIC8_9CORY</name>
<dbReference type="PANTHER" id="PTHR35149:SF2">
    <property type="entry name" value="DUF262 DOMAIN-CONTAINING PROTEIN"/>
    <property type="match status" value="1"/>
</dbReference>
<keyword evidence="4" id="KW-1185">Reference proteome</keyword>
<comment type="caution">
    <text evidence="3">The sequence shown here is derived from an EMBL/GenBank/DDBJ whole genome shotgun (WGS) entry which is preliminary data.</text>
</comment>
<feature type="domain" description="GmrSD restriction endonucleases C-terminal" evidence="2">
    <location>
        <begin position="432"/>
        <end position="567"/>
    </location>
</feature>
<gene>
    <name evidence="3" type="ORF">IRY30_03780</name>
</gene>
<evidence type="ECO:0000259" key="1">
    <source>
        <dbReference type="Pfam" id="PF03235"/>
    </source>
</evidence>
<dbReference type="Proteomes" id="UP000635902">
    <property type="component" value="Unassembled WGS sequence"/>
</dbReference>
<accession>A0ABR9ZIC8</accession>
<feature type="domain" description="GmrSD restriction endonucleases N-terminal" evidence="1">
    <location>
        <begin position="9"/>
        <end position="224"/>
    </location>
</feature>
<dbReference type="InterPro" id="IPR011089">
    <property type="entry name" value="GmrSD_C"/>
</dbReference>
<dbReference type="RefSeq" id="WP_194556032.1">
    <property type="nucleotide sequence ID" value="NZ_JADKMY010000001.1"/>
</dbReference>